<dbReference type="PANTHER" id="PTHR37984">
    <property type="entry name" value="PROTEIN CBG26694"/>
    <property type="match status" value="1"/>
</dbReference>
<dbReference type="InterPro" id="IPR000477">
    <property type="entry name" value="RT_dom"/>
</dbReference>
<protein>
    <submittedName>
        <fullName evidence="11">Ty3/gypsy retrotransposon protein</fullName>
    </submittedName>
</protein>
<dbReference type="Pfam" id="PF00078">
    <property type="entry name" value="RVT_1"/>
    <property type="match status" value="1"/>
</dbReference>
<dbReference type="EMBL" id="SSTD01007940">
    <property type="protein sequence ID" value="TYK17993.1"/>
    <property type="molecule type" value="Genomic_DNA"/>
</dbReference>
<comment type="caution">
    <text evidence="11">The sequence shown here is derived from an EMBL/GenBank/DDBJ whole genome shotgun (WGS) entry which is preliminary data.</text>
</comment>
<keyword evidence="5" id="KW-0255">Endonuclease</keyword>
<dbReference type="Gene3D" id="2.40.70.10">
    <property type="entry name" value="Acid Proteases"/>
    <property type="match status" value="1"/>
</dbReference>
<dbReference type="Pfam" id="PF08284">
    <property type="entry name" value="RVP_2"/>
    <property type="match status" value="1"/>
</dbReference>
<keyword evidence="4" id="KW-0540">Nuclease</keyword>
<dbReference type="GO" id="GO:0003964">
    <property type="term" value="F:RNA-directed DNA polymerase activity"/>
    <property type="evidence" value="ECO:0007669"/>
    <property type="project" value="UniProtKB-KW"/>
</dbReference>
<evidence type="ECO:0000256" key="3">
    <source>
        <dbReference type="ARBA" id="ARBA00022695"/>
    </source>
</evidence>
<gene>
    <name evidence="11" type="ORF">E5676_scaffold306G003020</name>
</gene>
<dbReference type="FunFam" id="3.10.10.10:FF:000007">
    <property type="entry name" value="Retrovirus-related Pol polyprotein from transposon 17.6-like Protein"/>
    <property type="match status" value="1"/>
</dbReference>
<dbReference type="InterPro" id="IPR043502">
    <property type="entry name" value="DNA/RNA_pol_sf"/>
</dbReference>
<keyword evidence="1" id="KW-0645">Protease</keyword>
<keyword evidence="2" id="KW-0808">Transferase</keyword>
<dbReference type="Gene3D" id="3.10.10.10">
    <property type="entry name" value="HIV Type 1 Reverse Transcriptase, subunit A, domain 1"/>
    <property type="match status" value="1"/>
</dbReference>
<name>A0A5D3D1B8_CUCMM</name>
<evidence type="ECO:0000256" key="4">
    <source>
        <dbReference type="ARBA" id="ARBA00022722"/>
    </source>
</evidence>
<dbReference type="Proteomes" id="UP000321947">
    <property type="component" value="Unassembled WGS sequence"/>
</dbReference>
<evidence type="ECO:0000313" key="12">
    <source>
        <dbReference type="Proteomes" id="UP000321947"/>
    </source>
</evidence>
<evidence type="ECO:0000256" key="5">
    <source>
        <dbReference type="ARBA" id="ARBA00022759"/>
    </source>
</evidence>
<sequence>MKLKDKMEEMDVTVEMNTTTVDKKLEMPMFLGENLESWVYRAEHFLEINNLPEAEKVKVAVVSFEQDEDGSYNDYVKKFVNYSAPLPYMAESVLRDAFVIGLELALQAKVISRHPQTLEECMKEAQLVNDRNLALKLARVELGIPEPKGGESSTTKIQAGNEKGMQRKTEFQMKQVTIPIKGNYQKRDPPVKRLSNVEFRARLDRGLCCRCNEKYSHGHCCKKEEKVELKQLDITEGAEVEFKAITGFTSKGTMQLKGHVKDKEVIVLIDSGATHNFIHQALVDEKKILIEEGTPLGVTIGDGTRYKGKRICRKVELRLNELTIVADFLTVVLGKVDVVLGMQWLDTTKNNEGSLTILNYKKILELEDQGFLLEWKNYELEAEDDCEKEQETKGEEEELPMIKFLLARYADISETPKGLPPKRAIDHHILTLLKQRPINVRPYKYSHVQKEEIEKLAVEMLQTGVIRPSHSPYSSPILLVKKKDGGWRFCVDYRKLNQATTSDKFPIPVIEEPFDELHRPTVFSKMDFKSGYHQIKMREDIEKTAFRTHNGHYEFLVIPFGLTNAPTTFQSLMNQWPQPTDVTGSRGFLGLISYYKRFVKGYGEIAAPLTKLLQKNSFKWDEEAIVAFENLKLVMTTIPMLALPDWFLPFIIETDALGIGLRAVLSQNGHPYSIL</sequence>
<evidence type="ECO:0000256" key="8">
    <source>
        <dbReference type="ARBA" id="ARBA00023268"/>
    </source>
</evidence>
<evidence type="ECO:0000259" key="9">
    <source>
        <dbReference type="Pfam" id="PF00078"/>
    </source>
</evidence>
<keyword evidence="6" id="KW-0378">Hydrolase</keyword>
<dbReference type="PANTHER" id="PTHR37984:SF5">
    <property type="entry name" value="PROTEIN NYNRIN-LIKE"/>
    <property type="match status" value="1"/>
</dbReference>
<dbReference type="CDD" id="cd01647">
    <property type="entry name" value="RT_LTR"/>
    <property type="match status" value="1"/>
</dbReference>
<keyword evidence="7" id="KW-0695">RNA-directed DNA polymerase</keyword>
<dbReference type="SUPFAM" id="SSF56672">
    <property type="entry name" value="DNA/RNA polymerases"/>
    <property type="match status" value="1"/>
</dbReference>
<evidence type="ECO:0000313" key="11">
    <source>
        <dbReference type="EMBL" id="TYK17993.1"/>
    </source>
</evidence>
<dbReference type="GO" id="GO:0006508">
    <property type="term" value="P:proteolysis"/>
    <property type="evidence" value="ECO:0007669"/>
    <property type="project" value="UniProtKB-KW"/>
</dbReference>
<dbReference type="CDD" id="cd00303">
    <property type="entry name" value="retropepsin_like"/>
    <property type="match status" value="1"/>
</dbReference>
<evidence type="ECO:0000256" key="7">
    <source>
        <dbReference type="ARBA" id="ARBA00022918"/>
    </source>
</evidence>
<evidence type="ECO:0000256" key="6">
    <source>
        <dbReference type="ARBA" id="ARBA00022801"/>
    </source>
</evidence>
<dbReference type="GO" id="GO:0008233">
    <property type="term" value="F:peptidase activity"/>
    <property type="evidence" value="ECO:0007669"/>
    <property type="project" value="UniProtKB-KW"/>
</dbReference>
<feature type="domain" description="Reverse transcriptase/retrotransposon-derived protein RNase H-like" evidence="10">
    <location>
        <begin position="620"/>
        <end position="670"/>
    </location>
</feature>
<dbReference type="SUPFAM" id="SSF50630">
    <property type="entry name" value="Acid proteases"/>
    <property type="match status" value="1"/>
</dbReference>
<dbReference type="InterPro" id="IPR043128">
    <property type="entry name" value="Rev_trsase/Diguanyl_cyclase"/>
</dbReference>
<dbReference type="Pfam" id="PF17919">
    <property type="entry name" value="RT_RNaseH_2"/>
    <property type="match status" value="1"/>
</dbReference>
<proteinExistence type="predicted"/>
<dbReference type="Gene3D" id="3.30.70.270">
    <property type="match status" value="1"/>
</dbReference>
<evidence type="ECO:0000256" key="1">
    <source>
        <dbReference type="ARBA" id="ARBA00022670"/>
    </source>
</evidence>
<dbReference type="InterPro" id="IPR041577">
    <property type="entry name" value="RT_RNaseH_2"/>
</dbReference>
<dbReference type="GO" id="GO:0004519">
    <property type="term" value="F:endonuclease activity"/>
    <property type="evidence" value="ECO:0007669"/>
    <property type="project" value="UniProtKB-KW"/>
</dbReference>
<keyword evidence="8" id="KW-0511">Multifunctional enzyme</keyword>
<organism evidence="11 12">
    <name type="scientific">Cucumis melo var. makuwa</name>
    <name type="common">Oriental melon</name>
    <dbReference type="NCBI Taxonomy" id="1194695"/>
    <lineage>
        <taxon>Eukaryota</taxon>
        <taxon>Viridiplantae</taxon>
        <taxon>Streptophyta</taxon>
        <taxon>Embryophyta</taxon>
        <taxon>Tracheophyta</taxon>
        <taxon>Spermatophyta</taxon>
        <taxon>Magnoliopsida</taxon>
        <taxon>eudicotyledons</taxon>
        <taxon>Gunneridae</taxon>
        <taxon>Pentapetalae</taxon>
        <taxon>rosids</taxon>
        <taxon>fabids</taxon>
        <taxon>Cucurbitales</taxon>
        <taxon>Cucurbitaceae</taxon>
        <taxon>Benincaseae</taxon>
        <taxon>Cucumis</taxon>
    </lineage>
</organism>
<evidence type="ECO:0000259" key="10">
    <source>
        <dbReference type="Pfam" id="PF17919"/>
    </source>
</evidence>
<accession>A0A5D3D1B8</accession>
<reference evidence="11 12" key="1">
    <citation type="submission" date="2019-08" db="EMBL/GenBank/DDBJ databases">
        <title>Draft genome sequences of two oriental melons (Cucumis melo L. var makuwa).</title>
        <authorList>
            <person name="Kwon S.-Y."/>
        </authorList>
    </citation>
    <scope>NUCLEOTIDE SEQUENCE [LARGE SCALE GENOMIC DNA]</scope>
    <source>
        <strain evidence="12">cv. Chang Bougi</strain>
        <tissue evidence="11">Leaf</tissue>
    </source>
</reference>
<keyword evidence="3" id="KW-0548">Nucleotidyltransferase</keyword>
<evidence type="ECO:0000256" key="2">
    <source>
        <dbReference type="ARBA" id="ARBA00022679"/>
    </source>
</evidence>
<dbReference type="InterPro" id="IPR021109">
    <property type="entry name" value="Peptidase_aspartic_dom_sf"/>
</dbReference>
<dbReference type="AlphaFoldDB" id="A0A5D3D1B8"/>
<dbReference type="FunFam" id="3.30.70.270:FF:000020">
    <property type="entry name" value="Transposon Tf2-6 polyprotein-like Protein"/>
    <property type="match status" value="1"/>
</dbReference>
<feature type="domain" description="Reverse transcriptase" evidence="9">
    <location>
        <begin position="480"/>
        <end position="581"/>
    </location>
</feature>
<dbReference type="InterPro" id="IPR050951">
    <property type="entry name" value="Retrovirus_Pol_polyprotein"/>
</dbReference>